<evidence type="ECO:0008006" key="3">
    <source>
        <dbReference type="Google" id="ProtNLM"/>
    </source>
</evidence>
<evidence type="ECO:0000313" key="1">
    <source>
        <dbReference type="EMBL" id="KAJ4000411.1"/>
    </source>
</evidence>
<name>A0ABQ8QPK0_9AGAR</name>
<dbReference type="EMBL" id="MU790522">
    <property type="protein sequence ID" value="KAJ4000411.1"/>
    <property type="molecule type" value="Genomic_DNA"/>
</dbReference>
<keyword evidence="2" id="KW-1185">Reference proteome</keyword>
<evidence type="ECO:0000313" key="2">
    <source>
        <dbReference type="Proteomes" id="UP001163828"/>
    </source>
</evidence>
<gene>
    <name evidence="1" type="ORF">F5050DRAFT_1731409</name>
</gene>
<comment type="caution">
    <text evidence="1">The sequence shown here is derived from an EMBL/GenBank/DDBJ whole genome shotgun (WGS) entry which is preliminary data.</text>
</comment>
<dbReference type="Proteomes" id="UP001163828">
    <property type="component" value="Unassembled WGS sequence"/>
</dbReference>
<proteinExistence type="predicted"/>
<protein>
    <recommendedName>
        <fullName evidence="3">Secreted protein</fullName>
    </recommendedName>
</protein>
<sequence>MAYCIALKMKLLASFLKREHVGILALLVLPTLSSTFHTIRSPTNYQRYAFSQASFTKPNSSECLSSIHTPRSNNYSFGSYLPSG</sequence>
<reference evidence="1" key="1">
    <citation type="submission" date="2022-08" db="EMBL/GenBank/DDBJ databases">
        <authorList>
            <consortium name="DOE Joint Genome Institute"/>
            <person name="Min B."/>
            <person name="Riley R."/>
            <person name="Sierra-Patev S."/>
            <person name="Naranjo-Ortiz M."/>
            <person name="Looney B."/>
            <person name="Konkel Z."/>
            <person name="Slot J.C."/>
            <person name="Sakamoto Y."/>
            <person name="Steenwyk J.L."/>
            <person name="Rokas A."/>
            <person name="Carro J."/>
            <person name="Camarero S."/>
            <person name="Ferreira P."/>
            <person name="Molpeceres G."/>
            <person name="Ruiz-Duenas F.J."/>
            <person name="Serrano A."/>
            <person name="Henrissat B."/>
            <person name="Drula E."/>
            <person name="Hughes K.W."/>
            <person name="Mata J.L."/>
            <person name="Ishikawa N.K."/>
            <person name="Vargas-Isla R."/>
            <person name="Ushijima S."/>
            <person name="Smith C.A."/>
            <person name="Ahrendt S."/>
            <person name="Andreopoulos W."/>
            <person name="He G."/>
            <person name="Labutti K."/>
            <person name="Lipzen A."/>
            <person name="Ng V."/>
            <person name="Sandor L."/>
            <person name="Barry K."/>
            <person name="Martinez A.T."/>
            <person name="Xiao Y."/>
            <person name="Gibbons J.G."/>
            <person name="Terashima K."/>
            <person name="Hibbett D.S."/>
            <person name="Grigoriev I.V."/>
        </authorList>
    </citation>
    <scope>NUCLEOTIDE SEQUENCE</scope>
    <source>
        <strain evidence="1">TFB10827</strain>
    </source>
</reference>
<accession>A0ABQ8QPK0</accession>
<organism evidence="1 2">
    <name type="scientific">Lentinula boryana</name>
    <dbReference type="NCBI Taxonomy" id="40481"/>
    <lineage>
        <taxon>Eukaryota</taxon>
        <taxon>Fungi</taxon>
        <taxon>Dikarya</taxon>
        <taxon>Basidiomycota</taxon>
        <taxon>Agaricomycotina</taxon>
        <taxon>Agaricomycetes</taxon>
        <taxon>Agaricomycetidae</taxon>
        <taxon>Agaricales</taxon>
        <taxon>Marasmiineae</taxon>
        <taxon>Omphalotaceae</taxon>
        <taxon>Lentinula</taxon>
    </lineage>
</organism>